<dbReference type="SUPFAM" id="SSF46689">
    <property type="entry name" value="Homeodomain-like"/>
    <property type="match status" value="1"/>
</dbReference>
<dbReference type="PANTHER" id="PTHR30055">
    <property type="entry name" value="HTH-TYPE TRANSCRIPTIONAL REGULATOR RUTR"/>
    <property type="match status" value="1"/>
</dbReference>
<dbReference type="SUPFAM" id="SSF48498">
    <property type="entry name" value="Tetracyclin repressor-like, C-terminal domain"/>
    <property type="match status" value="1"/>
</dbReference>
<dbReference type="Gene3D" id="1.10.357.10">
    <property type="entry name" value="Tetracycline Repressor, domain 2"/>
    <property type="match status" value="1"/>
</dbReference>
<gene>
    <name evidence="6" type="ORF">BL253_09080</name>
</gene>
<dbReference type="InterPro" id="IPR036271">
    <property type="entry name" value="Tet_transcr_reg_TetR-rel_C_sf"/>
</dbReference>
<evidence type="ECO:0000259" key="5">
    <source>
        <dbReference type="PROSITE" id="PS50977"/>
    </source>
</evidence>
<dbReference type="InterPro" id="IPR041678">
    <property type="entry name" value="TetR_C_16"/>
</dbReference>
<evidence type="ECO:0000256" key="3">
    <source>
        <dbReference type="ARBA" id="ARBA00023163"/>
    </source>
</evidence>
<dbReference type="Pfam" id="PF00440">
    <property type="entry name" value="TetR_N"/>
    <property type="match status" value="1"/>
</dbReference>
<dbReference type="GO" id="GO:0003700">
    <property type="term" value="F:DNA-binding transcription factor activity"/>
    <property type="evidence" value="ECO:0007669"/>
    <property type="project" value="TreeGrafter"/>
</dbReference>
<dbReference type="PRINTS" id="PR00455">
    <property type="entry name" value="HTHTETR"/>
</dbReference>
<dbReference type="Gene3D" id="1.10.10.60">
    <property type="entry name" value="Homeodomain-like"/>
    <property type="match status" value="1"/>
</dbReference>
<evidence type="ECO:0000313" key="7">
    <source>
        <dbReference type="Proteomes" id="UP000188929"/>
    </source>
</evidence>
<comment type="caution">
    <text evidence="6">The sequence shown here is derived from an EMBL/GenBank/DDBJ whole genome shotgun (WGS) entry which is preliminary data.</text>
</comment>
<dbReference type="Proteomes" id="UP000188929">
    <property type="component" value="Unassembled WGS sequence"/>
</dbReference>
<name>A0A1V2IEA4_9ACTN</name>
<dbReference type="InterPro" id="IPR001647">
    <property type="entry name" value="HTH_TetR"/>
</dbReference>
<evidence type="ECO:0000313" key="6">
    <source>
        <dbReference type="EMBL" id="ONH31494.1"/>
    </source>
</evidence>
<dbReference type="InterPro" id="IPR009057">
    <property type="entry name" value="Homeodomain-like_sf"/>
</dbReference>
<keyword evidence="7" id="KW-1185">Reference proteome</keyword>
<evidence type="ECO:0000256" key="4">
    <source>
        <dbReference type="PROSITE-ProRule" id="PRU00335"/>
    </source>
</evidence>
<feature type="domain" description="HTH tetR-type" evidence="5">
    <location>
        <begin position="11"/>
        <end position="71"/>
    </location>
</feature>
<dbReference type="PANTHER" id="PTHR30055:SF234">
    <property type="entry name" value="HTH-TYPE TRANSCRIPTIONAL REGULATOR BETI"/>
    <property type="match status" value="1"/>
</dbReference>
<organism evidence="6 7">
    <name type="scientific">Pseudofrankia asymbiotica</name>
    <dbReference type="NCBI Taxonomy" id="1834516"/>
    <lineage>
        <taxon>Bacteria</taxon>
        <taxon>Bacillati</taxon>
        <taxon>Actinomycetota</taxon>
        <taxon>Actinomycetes</taxon>
        <taxon>Frankiales</taxon>
        <taxon>Frankiaceae</taxon>
        <taxon>Pseudofrankia</taxon>
    </lineage>
</organism>
<dbReference type="AlphaFoldDB" id="A0A1V2IEA4"/>
<dbReference type="Pfam" id="PF17920">
    <property type="entry name" value="TetR_C_16"/>
    <property type="match status" value="1"/>
</dbReference>
<proteinExistence type="predicted"/>
<feature type="DNA-binding region" description="H-T-H motif" evidence="4">
    <location>
        <begin position="34"/>
        <end position="53"/>
    </location>
</feature>
<evidence type="ECO:0000256" key="1">
    <source>
        <dbReference type="ARBA" id="ARBA00023015"/>
    </source>
</evidence>
<keyword evidence="2 4" id="KW-0238">DNA-binding</keyword>
<dbReference type="GO" id="GO:0000976">
    <property type="term" value="F:transcription cis-regulatory region binding"/>
    <property type="evidence" value="ECO:0007669"/>
    <property type="project" value="TreeGrafter"/>
</dbReference>
<dbReference type="EMBL" id="MOMC01000016">
    <property type="protein sequence ID" value="ONH31494.1"/>
    <property type="molecule type" value="Genomic_DNA"/>
</dbReference>
<evidence type="ECO:0000256" key="2">
    <source>
        <dbReference type="ARBA" id="ARBA00023125"/>
    </source>
</evidence>
<reference evidence="7" key="1">
    <citation type="submission" date="2016-10" db="EMBL/GenBank/DDBJ databases">
        <title>Frankia sp. NRRL B-16386 Genome sequencing.</title>
        <authorList>
            <person name="Ghodhbane-Gtari F."/>
            <person name="Swanson E."/>
            <person name="Gueddou A."/>
            <person name="Hezbri K."/>
            <person name="Ktari K."/>
            <person name="Nouioui I."/>
            <person name="Morris K."/>
            <person name="Simpson S."/>
            <person name="Abebe-Akele F."/>
            <person name="Thomas K."/>
            <person name="Gtari M."/>
            <person name="Tisa L.S."/>
        </authorList>
    </citation>
    <scope>NUCLEOTIDE SEQUENCE [LARGE SCALE GENOMIC DNA]</scope>
    <source>
        <strain evidence="7">NRRL B-16386</strain>
    </source>
</reference>
<keyword evidence="3" id="KW-0804">Transcription</keyword>
<dbReference type="InterPro" id="IPR050109">
    <property type="entry name" value="HTH-type_TetR-like_transc_reg"/>
</dbReference>
<sequence length="208" mass="22052">MTPTAQRRDARRSRERLLAAAAELFAERGYAGTSLRAVAERAGVDAALVARYYGGKDGLYRAVLAADPVVSPVVEEDDEGDVVDVVDDDETRRRAADELAGLLARTVDRWENSPATTVSQNVFRCDLDDAARAATAERVGERVLPLLRAAAEPPGGPDSELRAELATVILLGITVARTAGTLPALAAADPEELGVYARALLDAVLGCR</sequence>
<dbReference type="STRING" id="1834516.BL253_09080"/>
<accession>A0A1V2IEA4</accession>
<protein>
    <submittedName>
        <fullName evidence="6">TetR family transcriptional regulator</fullName>
    </submittedName>
</protein>
<dbReference type="PROSITE" id="PS50977">
    <property type="entry name" value="HTH_TETR_2"/>
    <property type="match status" value="1"/>
</dbReference>
<keyword evidence="1" id="KW-0805">Transcription regulation</keyword>